<evidence type="ECO:0000256" key="1">
    <source>
        <dbReference type="SAM" id="Phobius"/>
    </source>
</evidence>
<sequence>MESDSQPASYSDDEPPQRIANILGTAIAVLTLALPLLAISRYSHRNINVIPQTSYELSGYE</sequence>
<reference evidence="2 3" key="1">
    <citation type="journal article" date="2018" name="ACS Chem. Biol.">
        <title>Ketoreductase domain dysfunction expands chemodiversity: malyngamide biosynthesis in the cyanobacterium Okeania hirsuta.</title>
        <authorList>
            <person name="Moss N.A."/>
            <person name="Leao T."/>
            <person name="Rankin M."/>
            <person name="McCullough T.M."/>
            <person name="Qu P."/>
            <person name="Korobeynikov A."/>
            <person name="Smith J.L."/>
            <person name="Gerwick L."/>
            <person name="Gerwick W.H."/>
        </authorList>
    </citation>
    <scope>NUCLEOTIDE SEQUENCE [LARGE SCALE GENOMIC DNA]</scope>
    <source>
        <strain evidence="2 3">PAB10Feb10-1</strain>
    </source>
</reference>
<dbReference type="RefSeq" id="WP_124147590.1">
    <property type="nucleotide sequence ID" value="NZ_CAWOKI010000296.1"/>
</dbReference>
<feature type="transmembrane region" description="Helical" evidence="1">
    <location>
        <begin position="20"/>
        <end position="39"/>
    </location>
</feature>
<keyword evidence="1" id="KW-0472">Membrane</keyword>
<evidence type="ECO:0000313" key="2">
    <source>
        <dbReference type="EMBL" id="RQH39663.1"/>
    </source>
</evidence>
<accession>A0A3N6NCR4</accession>
<dbReference type="OrthoDB" id="495583at2"/>
<keyword evidence="3" id="KW-1185">Reference proteome</keyword>
<dbReference type="AlphaFoldDB" id="A0A3N6NCR4"/>
<name>A0A3N6NCR4_9CYAN</name>
<protein>
    <submittedName>
        <fullName evidence="2">Uncharacterized protein</fullName>
    </submittedName>
</protein>
<keyword evidence="1" id="KW-1133">Transmembrane helix</keyword>
<organism evidence="2 3">
    <name type="scientific">Okeania hirsuta</name>
    <dbReference type="NCBI Taxonomy" id="1458930"/>
    <lineage>
        <taxon>Bacteria</taxon>
        <taxon>Bacillati</taxon>
        <taxon>Cyanobacteriota</taxon>
        <taxon>Cyanophyceae</taxon>
        <taxon>Oscillatoriophycideae</taxon>
        <taxon>Oscillatoriales</taxon>
        <taxon>Microcoleaceae</taxon>
        <taxon>Okeania</taxon>
    </lineage>
</organism>
<keyword evidence="1" id="KW-0812">Transmembrane</keyword>
<dbReference type="Proteomes" id="UP000269154">
    <property type="component" value="Unassembled WGS sequence"/>
</dbReference>
<proteinExistence type="predicted"/>
<gene>
    <name evidence="2" type="ORF">D5R40_16595</name>
</gene>
<dbReference type="EMBL" id="RCBY01000090">
    <property type="protein sequence ID" value="RQH39663.1"/>
    <property type="molecule type" value="Genomic_DNA"/>
</dbReference>
<evidence type="ECO:0000313" key="3">
    <source>
        <dbReference type="Proteomes" id="UP000269154"/>
    </source>
</evidence>
<comment type="caution">
    <text evidence="2">The sequence shown here is derived from an EMBL/GenBank/DDBJ whole genome shotgun (WGS) entry which is preliminary data.</text>
</comment>